<comment type="caution">
    <text evidence="1">The sequence shown here is derived from an EMBL/GenBank/DDBJ whole genome shotgun (WGS) entry which is preliminary data.</text>
</comment>
<evidence type="ECO:0000313" key="1">
    <source>
        <dbReference type="EMBL" id="KUN52664.1"/>
    </source>
</evidence>
<reference evidence="1 2" key="1">
    <citation type="submission" date="2015-10" db="EMBL/GenBank/DDBJ databases">
        <title>Draft genome sequence of Streptomyces canus DSM 40017, type strain for the species Streptomyces canus.</title>
        <authorList>
            <person name="Ruckert C."/>
            <person name="Winkler A."/>
            <person name="Kalinowski J."/>
            <person name="Kampfer P."/>
            <person name="Glaeser S."/>
        </authorList>
    </citation>
    <scope>NUCLEOTIDE SEQUENCE [LARGE SCALE GENOMIC DNA]</scope>
    <source>
        <strain evidence="1 2">DSM 40017</strain>
    </source>
</reference>
<dbReference type="STRING" id="58343.AQJ46_50750"/>
<gene>
    <name evidence="1" type="ORF">AQJ46_50750</name>
</gene>
<name>A0A101RJR4_9ACTN</name>
<organism evidence="1 2">
    <name type="scientific">Streptomyces canus</name>
    <dbReference type="NCBI Taxonomy" id="58343"/>
    <lineage>
        <taxon>Bacteria</taxon>
        <taxon>Bacillati</taxon>
        <taxon>Actinomycetota</taxon>
        <taxon>Actinomycetes</taxon>
        <taxon>Kitasatosporales</taxon>
        <taxon>Streptomycetaceae</taxon>
        <taxon>Streptomyces</taxon>
        <taxon>Streptomyces aurantiacus group</taxon>
    </lineage>
</organism>
<sequence>MLQLQGAIDLPEATVYTDDVDPFTMYVLPKVPILRRDADKAVFKFIKYRSLKPLANGDVGAALVFMDVELALTAVQEASVRTKLAELLTARRGPGGQPVDPNQLILSKPQVTKSSVMVEVLAASGDLVQRVNHAGKPSNYGNNVVAMSAELTQKGAPVFEAVMRSEGAGGVRVVYEMSFGGRMPPIRAVGHWNASKFYNFVQDVNFEENFWSEDDFSEHVSEIFTNSESRVVEVDPGGQAGNDPAIAPVLATLRTSVTQQLDEAVKRNLLEAIPAENRDFSKIRDEDFENIHRDITVNKTADVHIEFKENQVVTVDVAPQANMPSLVSQGFKWEDYAMEVDLNDPFFRMLNLNIQVNAEFAVLPIFSVDVKIDYPPNTSRNGIQTFSFSKPDDIGKFQSFTDGGSTAFKYQYVVNYKGESRVFTSEWIDADTTDLKVNIDELGIWLVDVEIGDMNFDQVSRAVLTLEHPEVAPGIPPVCRFQIDKETKQQQVKEVLMEPVKPYGGSITYFMMDGREFVKTLKDIKGQRFYVDDPFSATRTVQVRTRGDFERQIDSIFLDLTYTDTENNYTQTSGIALSKATRFFDWKFPVIDEHKGKVTYKATTTFQDGTSAESGEQTFEGTTLLLGEDAALVNVRLVPDLIDWAAVKLATVDIHYTDTGHGIDESESFTFRKDAPEGKFELAVRDRNNRSYTWKATFFLADGSTKESASSGLVNDEQLVLRVPA</sequence>
<dbReference type="AlphaFoldDB" id="A0A101RJR4"/>
<dbReference type="RefSeq" id="WP_059212160.1">
    <property type="nucleotide sequence ID" value="NZ_KQ948696.1"/>
</dbReference>
<dbReference type="Proteomes" id="UP000053669">
    <property type="component" value="Unassembled WGS sequence"/>
</dbReference>
<protein>
    <submittedName>
        <fullName evidence="1">Uncharacterized protein</fullName>
    </submittedName>
</protein>
<proteinExistence type="predicted"/>
<accession>A0A101RJR4</accession>
<dbReference type="EMBL" id="LMWU01000090">
    <property type="protein sequence ID" value="KUN52664.1"/>
    <property type="molecule type" value="Genomic_DNA"/>
</dbReference>
<evidence type="ECO:0000313" key="2">
    <source>
        <dbReference type="Proteomes" id="UP000053669"/>
    </source>
</evidence>